<evidence type="ECO:0000313" key="2">
    <source>
        <dbReference type="Proteomes" id="UP000183832"/>
    </source>
</evidence>
<dbReference type="EMBL" id="CVRI01000047">
    <property type="protein sequence ID" value="CRK97506.1"/>
    <property type="molecule type" value="Genomic_DNA"/>
</dbReference>
<sequence length="104" mass="12126">MKRLPSDVGLLSSKAIYIHYFPYSFVIFGNESSKILSEMTQYLHSSNATMSSFNMKHYSHIFGCHVKLFNPNIVFLLDYETSGFLPNIKLINVFDMFERRRCEA</sequence>
<accession>A0A1J1ICM4</accession>
<reference evidence="1 2" key="1">
    <citation type="submission" date="2015-04" db="EMBL/GenBank/DDBJ databases">
        <authorList>
            <person name="Syromyatnikov M.Y."/>
            <person name="Popov V.N."/>
        </authorList>
    </citation>
    <scope>NUCLEOTIDE SEQUENCE [LARGE SCALE GENOMIC DNA]</scope>
</reference>
<dbReference type="AlphaFoldDB" id="A0A1J1ICM4"/>
<organism evidence="1 2">
    <name type="scientific">Clunio marinus</name>
    <dbReference type="NCBI Taxonomy" id="568069"/>
    <lineage>
        <taxon>Eukaryota</taxon>
        <taxon>Metazoa</taxon>
        <taxon>Ecdysozoa</taxon>
        <taxon>Arthropoda</taxon>
        <taxon>Hexapoda</taxon>
        <taxon>Insecta</taxon>
        <taxon>Pterygota</taxon>
        <taxon>Neoptera</taxon>
        <taxon>Endopterygota</taxon>
        <taxon>Diptera</taxon>
        <taxon>Nematocera</taxon>
        <taxon>Chironomoidea</taxon>
        <taxon>Chironomidae</taxon>
        <taxon>Clunio</taxon>
    </lineage>
</organism>
<keyword evidence="2" id="KW-1185">Reference proteome</keyword>
<proteinExistence type="predicted"/>
<protein>
    <submittedName>
        <fullName evidence="1">CLUMA_CG010895, isoform A</fullName>
    </submittedName>
</protein>
<evidence type="ECO:0000313" key="1">
    <source>
        <dbReference type="EMBL" id="CRK97506.1"/>
    </source>
</evidence>
<gene>
    <name evidence="1" type="ORF">CLUMA_CG010895</name>
</gene>
<name>A0A1J1ICM4_9DIPT</name>
<dbReference type="Proteomes" id="UP000183832">
    <property type="component" value="Unassembled WGS sequence"/>
</dbReference>